<dbReference type="CDD" id="cd18137">
    <property type="entry name" value="HLD_clamp_pol_III_gamma_tau"/>
    <property type="match status" value="1"/>
</dbReference>
<evidence type="ECO:0000313" key="11">
    <source>
        <dbReference type="EMBL" id="PIS41421.1"/>
    </source>
</evidence>
<dbReference type="InterPro" id="IPR027417">
    <property type="entry name" value="P-loop_NTPase"/>
</dbReference>
<comment type="similarity">
    <text evidence="1 8">Belongs to the DnaX/STICHEL family.</text>
</comment>
<dbReference type="InterPro" id="IPR045085">
    <property type="entry name" value="HLD_clamp_pol_III_gamma_tau"/>
</dbReference>
<dbReference type="SUPFAM" id="SSF48019">
    <property type="entry name" value="post-AAA+ oligomerization domain-like"/>
    <property type="match status" value="1"/>
</dbReference>
<dbReference type="GO" id="GO:0005524">
    <property type="term" value="F:ATP binding"/>
    <property type="evidence" value="ECO:0007669"/>
    <property type="project" value="UniProtKB-KW"/>
</dbReference>
<evidence type="ECO:0000259" key="10">
    <source>
        <dbReference type="SMART" id="SM00382"/>
    </source>
</evidence>
<evidence type="ECO:0000256" key="2">
    <source>
        <dbReference type="ARBA" id="ARBA00022723"/>
    </source>
</evidence>
<keyword evidence="5 8" id="KW-0067">ATP-binding</keyword>
<comment type="caution">
    <text evidence="11">The sequence shown here is derived from an EMBL/GenBank/DDBJ whole genome shotgun (WGS) entry which is preliminary data.</text>
</comment>
<evidence type="ECO:0000256" key="4">
    <source>
        <dbReference type="ARBA" id="ARBA00022833"/>
    </source>
</evidence>
<evidence type="ECO:0000256" key="7">
    <source>
        <dbReference type="ARBA" id="ARBA00049244"/>
    </source>
</evidence>
<dbReference type="EC" id="2.7.7.7" evidence="8"/>
<dbReference type="Gene3D" id="3.40.50.300">
    <property type="entry name" value="P-loop containing nucleotide triphosphate hydrolases"/>
    <property type="match status" value="1"/>
</dbReference>
<keyword evidence="2" id="KW-0479">Metal-binding</keyword>
<feature type="domain" description="AAA+ ATPase" evidence="10">
    <location>
        <begin position="36"/>
        <end position="180"/>
    </location>
</feature>
<dbReference type="PANTHER" id="PTHR11669:SF0">
    <property type="entry name" value="PROTEIN STICHEL-LIKE 2"/>
    <property type="match status" value="1"/>
</dbReference>
<evidence type="ECO:0000256" key="8">
    <source>
        <dbReference type="RuleBase" id="RU364063"/>
    </source>
</evidence>
<keyword evidence="6 8" id="KW-0239">DNA-directed DNA polymerase</keyword>
<feature type="compositionally biased region" description="Basic and acidic residues" evidence="9">
    <location>
        <begin position="385"/>
        <end position="399"/>
    </location>
</feature>
<dbReference type="GO" id="GO:0009360">
    <property type="term" value="C:DNA polymerase III complex"/>
    <property type="evidence" value="ECO:0007669"/>
    <property type="project" value="InterPro"/>
</dbReference>
<dbReference type="InterPro" id="IPR008921">
    <property type="entry name" value="DNA_pol3_clamp-load_cplx_C"/>
</dbReference>
<protein>
    <recommendedName>
        <fullName evidence="8">DNA polymerase III subunit gamma/tau</fullName>
        <ecNumber evidence="8">2.7.7.7</ecNumber>
    </recommendedName>
</protein>
<feature type="compositionally biased region" description="Polar residues" evidence="9">
    <location>
        <begin position="366"/>
        <end position="384"/>
    </location>
</feature>
<proteinExistence type="inferred from homology"/>
<name>A0A2H0YSF0_9BACT</name>
<accession>A0A2H0YSF0</accession>
<keyword evidence="3 8" id="KW-0547">Nucleotide-binding</keyword>
<keyword evidence="4" id="KW-0862">Zinc</keyword>
<gene>
    <name evidence="8 11" type="primary">dnaX</name>
    <name evidence="11" type="ORF">COT25_03200</name>
</gene>
<comment type="subunit">
    <text evidence="8">DNA polymerase III contains a core (composed of alpha, epsilon and theta chains) that associates with a tau subunit. This core dimerizes to form the POLIII' complex. PolIII' associates with the gamma complex (composed of gamma, delta, delta', psi and chi chains) and with the beta chain to form the complete DNA polymerase III complex.</text>
</comment>
<dbReference type="SMART" id="SM00382">
    <property type="entry name" value="AAA"/>
    <property type="match status" value="1"/>
</dbReference>
<sequence>MSFSLYRKYRPRVFAEVVGQDSIVQTLLSQSAQRAFAHAYLFTGPRGVGKTTTARLLAKAVNAKKVKKNGDIDLTDANAKLIDEGKAIDIIEIDAASHTGVDHVRSAIIENSRTSPSVLKYKVFIIDEVHMLSASAFNALLKTLEEPPEHAIFILATTEVHKVPETILSRCQRFSFQRIGVTHLIERLQAIAKLEKIKIDTEVLQDIAARSEGSSRDAESLLGQLMAFGDKHITVEEAAVLLPRSSMQDAARLFELVYAQNRTGAIEYLTHFVEDGGNADELLKDSIVFVRLVLLASVSSKKLDEYIRVQVAEEVMQAISRIVKAHPLQETVRLLEILLRAKSRYVYEDIPQLALEIAVGEFCSSDEPQTPPSTQKQTDLSSTSLEKEPRVPKKVEPKKVQSKLASTHVSPEISFSVLKEKWQDFVRNIRKVNRGLSMSMQVAHPVDIEGRRVTLHVPYVFHQERILLPTHRVLIEKEMSDYFGKSMSFVCEVGAQQGKQQVANKNVEPVEGDTLWNQVIDAFGDQLASTQD</sequence>
<evidence type="ECO:0000256" key="5">
    <source>
        <dbReference type="ARBA" id="ARBA00022840"/>
    </source>
</evidence>
<comment type="function">
    <text evidence="8">DNA polymerase III is a complex, multichain enzyme responsible for most of the replicative synthesis in bacteria. This DNA polymerase also exhibits 3' to 5' exonuclease activity.</text>
</comment>
<comment type="catalytic activity">
    <reaction evidence="7 8">
        <text>DNA(n) + a 2'-deoxyribonucleoside 5'-triphosphate = DNA(n+1) + diphosphate</text>
        <dbReference type="Rhea" id="RHEA:22508"/>
        <dbReference type="Rhea" id="RHEA-COMP:17339"/>
        <dbReference type="Rhea" id="RHEA-COMP:17340"/>
        <dbReference type="ChEBI" id="CHEBI:33019"/>
        <dbReference type="ChEBI" id="CHEBI:61560"/>
        <dbReference type="ChEBI" id="CHEBI:173112"/>
        <dbReference type="EC" id="2.7.7.7"/>
    </reaction>
</comment>
<dbReference type="SUPFAM" id="SSF52540">
    <property type="entry name" value="P-loop containing nucleoside triphosphate hydrolases"/>
    <property type="match status" value="1"/>
</dbReference>
<evidence type="ECO:0000256" key="9">
    <source>
        <dbReference type="SAM" id="MobiDB-lite"/>
    </source>
</evidence>
<dbReference type="Gene3D" id="1.20.272.10">
    <property type="match status" value="1"/>
</dbReference>
<dbReference type="GO" id="GO:0046872">
    <property type="term" value="F:metal ion binding"/>
    <property type="evidence" value="ECO:0007669"/>
    <property type="project" value="UniProtKB-KW"/>
</dbReference>
<evidence type="ECO:0000256" key="1">
    <source>
        <dbReference type="ARBA" id="ARBA00006360"/>
    </source>
</evidence>
<dbReference type="AlphaFoldDB" id="A0A2H0YSF0"/>
<dbReference type="GO" id="GO:0006261">
    <property type="term" value="P:DNA-templated DNA replication"/>
    <property type="evidence" value="ECO:0007669"/>
    <property type="project" value="TreeGrafter"/>
</dbReference>
<dbReference type="Pfam" id="PF13177">
    <property type="entry name" value="DNA_pol3_delta2"/>
    <property type="match status" value="1"/>
</dbReference>
<dbReference type="GO" id="GO:0003677">
    <property type="term" value="F:DNA binding"/>
    <property type="evidence" value="ECO:0007669"/>
    <property type="project" value="InterPro"/>
</dbReference>
<keyword evidence="8" id="KW-0548">Nucleotidyltransferase</keyword>
<dbReference type="EMBL" id="PEXV01000108">
    <property type="protein sequence ID" value="PIS41421.1"/>
    <property type="molecule type" value="Genomic_DNA"/>
</dbReference>
<feature type="region of interest" description="Disordered" evidence="9">
    <location>
        <begin position="365"/>
        <end position="403"/>
    </location>
</feature>
<dbReference type="GO" id="GO:0003887">
    <property type="term" value="F:DNA-directed DNA polymerase activity"/>
    <property type="evidence" value="ECO:0007669"/>
    <property type="project" value="UniProtKB-KW"/>
</dbReference>
<organism evidence="11 12">
    <name type="scientific">Candidatus Kerfeldbacteria bacterium CG08_land_8_20_14_0_20_42_7</name>
    <dbReference type="NCBI Taxonomy" id="2014245"/>
    <lineage>
        <taxon>Bacteria</taxon>
        <taxon>Candidatus Kerfeldiibacteriota</taxon>
    </lineage>
</organism>
<dbReference type="InterPro" id="IPR050238">
    <property type="entry name" value="DNA_Rep/Repair_Clamp_Loader"/>
</dbReference>
<dbReference type="PANTHER" id="PTHR11669">
    <property type="entry name" value="REPLICATION FACTOR C / DNA POLYMERASE III GAMMA-TAU SUBUNIT"/>
    <property type="match status" value="1"/>
</dbReference>
<keyword evidence="8" id="KW-0808">Transferase</keyword>
<dbReference type="Proteomes" id="UP000228711">
    <property type="component" value="Unassembled WGS sequence"/>
</dbReference>
<dbReference type="InterPro" id="IPR012763">
    <property type="entry name" value="DNA_pol_III_sug/sutau_N"/>
</dbReference>
<dbReference type="Gene3D" id="1.10.8.60">
    <property type="match status" value="1"/>
</dbReference>
<dbReference type="InterPro" id="IPR003593">
    <property type="entry name" value="AAA+_ATPase"/>
</dbReference>
<keyword evidence="8" id="KW-0235">DNA replication</keyword>
<dbReference type="CDD" id="cd00009">
    <property type="entry name" value="AAA"/>
    <property type="match status" value="1"/>
</dbReference>
<evidence type="ECO:0000256" key="6">
    <source>
        <dbReference type="ARBA" id="ARBA00022932"/>
    </source>
</evidence>
<dbReference type="NCBIfam" id="TIGR02397">
    <property type="entry name" value="dnaX_nterm"/>
    <property type="match status" value="1"/>
</dbReference>
<evidence type="ECO:0000256" key="3">
    <source>
        <dbReference type="ARBA" id="ARBA00022741"/>
    </source>
</evidence>
<reference evidence="12" key="1">
    <citation type="submission" date="2017-09" db="EMBL/GenBank/DDBJ databases">
        <title>Depth-based differentiation of microbial function through sediment-hosted aquifers and enrichment of novel symbionts in the deep terrestrial subsurface.</title>
        <authorList>
            <person name="Probst A.J."/>
            <person name="Ladd B."/>
            <person name="Jarett J.K."/>
            <person name="Geller-Mcgrath D.E."/>
            <person name="Sieber C.M.K."/>
            <person name="Emerson J.B."/>
            <person name="Anantharaman K."/>
            <person name="Thomas B.C."/>
            <person name="Malmstrom R."/>
            <person name="Stieglmeier M."/>
            <person name="Klingl A."/>
            <person name="Woyke T."/>
            <person name="Ryan C.M."/>
            <person name="Banfield J.F."/>
        </authorList>
    </citation>
    <scope>NUCLEOTIDE SEQUENCE [LARGE SCALE GENOMIC DNA]</scope>
</reference>
<evidence type="ECO:0000313" key="12">
    <source>
        <dbReference type="Proteomes" id="UP000228711"/>
    </source>
</evidence>
<dbReference type="Pfam" id="PF22608">
    <property type="entry name" value="DNAX_ATPase_lid"/>
    <property type="match status" value="1"/>
</dbReference>